<evidence type="ECO:0000256" key="3">
    <source>
        <dbReference type="ARBA" id="ARBA00022723"/>
    </source>
</evidence>
<dbReference type="PRINTS" id="PR00465">
    <property type="entry name" value="EP450IV"/>
</dbReference>
<evidence type="ECO:0000256" key="5">
    <source>
        <dbReference type="ARBA" id="ARBA00023004"/>
    </source>
</evidence>
<comment type="cofactor">
    <cofactor evidence="1 6">
        <name>heme</name>
        <dbReference type="ChEBI" id="CHEBI:30413"/>
    </cofactor>
</comment>
<dbReference type="SUPFAM" id="SSF48264">
    <property type="entry name" value="Cytochrome P450"/>
    <property type="match status" value="1"/>
</dbReference>
<dbReference type="EMBL" id="MSFO01000001">
    <property type="protein sequence ID" value="PLB54883.1"/>
    <property type="molecule type" value="Genomic_DNA"/>
</dbReference>
<dbReference type="STRING" id="1392250.A0A2I2GPU3"/>
<dbReference type="Pfam" id="PF00067">
    <property type="entry name" value="p450"/>
    <property type="match status" value="1"/>
</dbReference>
<comment type="similarity">
    <text evidence="2">Belongs to the cytochrome P450 family.</text>
</comment>
<gene>
    <name evidence="7" type="ORF">P170DRAFT_460884</name>
</gene>
<dbReference type="Proteomes" id="UP000234275">
    <property type="component" value="Unassembled WGS sequence"/>
</dbReference>
<dbReference type="GO" id="GO:0020037">
    <property type="term" value="F:heme binding"/>
    <property type="evidence" value="ECO:0007669"/>
    <property type="project" value="InterPro"/>
</dbReference>
<dbReference type="InterPro" id="IPR053007">
    <property type="entry name" value="CYP450_monoxygenase_sec-met"/>
</dbReference>
<proteinExistence type="inferred from homology"/>
<keyword evidence="4" id="KW-0560">Oxidoreductase</keyword>
<dbReference type="InterPro" id="IPR002403">
    <property type="entry name" value="Cyt_P450_E_grp-IV"/>
</dbReference>
<reference evidence="7 8" key="1">
    <citation type="submission" date="2016-12" db="EMBL/GenBank/DDBJ databases">
        <title>The genomes of Aspergillus section Nigri reveals drivers in fungal speciation.</title>
        <authorList>
            <consortium name="DOE Joint Genome Institute"/>
            <person name="Vesth T.C."/>
            <person name="Nybo J."/>
            <person name="Theobald S."/>
            <person name="Brandl J."/>
            <person name="Frisvad J.C."/>
            <person name="Nielsen K.F."/>
            <person name="Lyhne E.K."/>
            <person name="Kogle M.E."/>
            <person name="Kuo A."/>
            <person name="Riley R."/>
            <person name="Clum A."/>
            <person name="Nolan M."/>
            <person name="Lipzen A."/>
            <person name="Salamov A."/>
            <person name="Henrissat B."/>
            <person name="Wiebenga A."/>
            <person name="De Vries R.P."/>
            <person name="Grigoriev I.V."/>
            <person name="Mortensen U.H."/>
            <person name="Andersen M.R."/>
            <person name="Baker S.E."/>
        </authorList>
    </citation>
    <scope>NUCLEOTIDE SEQUENCE [LARGE SCALE GENOMIC DNA]</scope>
    <source>
        <strain evidence="7 8">IBT 23096</strain>
    </source>
</reference>
<dbReference type="GeneID" id="36559679"/>
<keyword evidence="8" id="KW-1185">Reference proteome</keyword>
<feature type="binding site" description="axial binding residue" evidence="6">
    <location>
        <position position="392"/>
    </location>
    <ligand>
        <name>heme</name>
        <dbReference type="ChEBI" id="CHEBI:30413"/>
    </ligand>
    <ligandPart>
        <name>Fe</name>
        <dbReference type="ChEBI" id="CHEBI:18248"/>
    </ligandPart>
</feature>
<dbReference type="VEuPathDB" id="FungiDB:P170DRAFT_460884"/>
<dbReference type="CDD" id="cd11040">
    <property type="entry name" value="CYP7_CYP8-like"/>
    <property type="match status" value="1"/>
</dbReference>
<dbReference type="OrthoDB" id="3366823at2759"/>
<dbReference type="GO" id="GO:0016705">
    <property type="term" value="F:oxidoreductase activity, acting on paired donors, with incorporation or reduction of molecular oxygen"/>
    <property type="evidence" value="ECO:0007669"/>
    <property type="project" value="InterPro"/>
</dbReference>
<sequence length="464" mass="51878">MYYTKIASKNRKLPIYTLSVPRSKIYIVTSPGLVSAIERHPRSISFGPYVVMFAKQMLLPSQRALEMLAEGPGGGSNDACSLQQETLQAMHHSMSPGIELDHTTRAMLESVTRRMVNNVENASVDARVGFFAWARELITQASTDAIFGAEGNPFQDPNIHDAFWTIDKNFAYLGLNLLPWLLARRAHRARQRIFDAFYSYYACGGQEHASALVKARYGVNRKYDVSLTDIAHFDLSIATGLLVNTVPSTAWALYHAFSSQEVLSELRQGISRYVRIVRDDRTGQILARHLNIAAVVNDYPFLHAFIQEVLRVHSTNALGRVVLDDTVIDDDGRQYLLRKGSILLIPSAELHNHVEAWGPSPTSFNPQRFLQPRSKAKASSACRTFGGGAWVCPGRHFALNQIAIVLVMMVCRFDLVPVAKEGWTMPECRPHISTSILSPVVDSSVRIVETKGADEGEWCFSWER</sequence>
<dbReference type="Gene3D" id="1.10.630.10">
    <property type="entry name" value="Cytochrome P450"/>
    <property type="match status" value="1"/>
</dbReference>
<dbReference type="PANTHER" id="PTHR47582">
    <property type="entry name" value="P450, PUTATIVE (EUROFUNG)-RELATED"/>
    <property type="match status" value="1"/>
</dbReference>
<keyword evidence="3 6" id="KW-0479">Metal-binding</keyword>
<dbReference type="PANTHER" id="PTHR47582:SF1">
    <property type="entry name" value="P450, PUTATIVE (EUROFUNG)-RELATED"/>
    <property type="match status" value="1"/>
</dbReference>
<organism evidence="7 8">
    <name type="scientific">Aspergillus steynii IBT 23096</name>
    <dbReference type="NCBI Taxonomy" id="1392250"/>
    <lineage>
        <taxon>Eukaryota</taxon>
        <taxon>Fungi</taxon>
        <taxon>Dikarya</taxon>
        <taxon>Ascomycota</taxon>
        <taxon>Pezizomycotina</taxon>
        <taxon>Eurotiomycetes</taxon>
        <taxon>Eurotiomycetidae</taxon>
        <taxon>Eurotiales</taxon>
        <taxon>Aspergillaceae</taxon>
        <taxon>Aspergillus</taxon>
        <taxon>Aspergillus subgen. Circumdati</taxon>
    </lineage>
</organism>
<name>A0A2I2GPU3_9EURO</name>
<evidence type="ECO:0000256" key="2">
    <source>
        <dbReference type="ARBA" id="ARBA00010617"/>
    </source>
</evidence>
<evidence type="ECO:0000313" key="8">
    <source>
        <dbReference type="Proteomes" id="UP000234275"/>
    </source>
</evidence>
<dbReference type="RefSeq" id="XP_024710185.1">
    <property type="nucleotide sequence ID" value="XM_024851981.1"/>
</dbReference>
<dbReference type="GO" id="GO:0004497">
    <property type="term" value="F:monooxygenase activity"/>
    <property type="evidence" value="ECO:0007669"/>
    <property type="project" value="InterPro"/>
</dbReference>
<keyword evidence="5 6" id="KW-0408">Iron</keyword>
<evidence type="ECO:0000256" key="6">
    <source>
        <dbReference type="PIRSR" id="PIRSR602403-1"/>
    </source>
</evidence>
<keyword evidence="6" id="KW-0349">Heme</keyword>
<dbReference type="InterPro" id="IPR001128">
    <property type="entry name" value="Cyt_P450"/>
</dbReference>
<evidence type="ECO:0000256" key="4">
    <source>
        <dbReference type="ARBA" id="ARBA00023002"/>
    </source>
</evidence>
<comment type="caution">
    <text evidence="7">The sequence shown here is derived from an EMBL/GenBank/DDBJ whole genome shotgun (WGS) entry which is preliminary data.</text>
</comment>
<dbReference type="GO" id="GO:0005506">
    <property type="term" value="F:iron ion binding"/>
    <property type="evidence" value="ECO:0007669"/>
    <property type="project" value="InterPro"/>
</dbReference>
<evidence type="ECO:0000256" key="1">
    <source>
        <dbReference type="ARBA" id="ARBA00001971"/>
    </source>
</evidence>
<dbReference type="InterPro" id="IPR036396">
    <property type="entry name" value="Cyt_P450_sf"/>
</dbReference>
<protein>
    <submittedName>
        <fullName evidence="7">Cytochrome P450</fullName>
    </submittedName>
</protein>
<evidence type="ECO:0000313" key="7">
    <source>
        <dbReference type="EMBL" id="PLB54883.1"/>
    </source>
</evidence>
<accession>A0A2I2GPU3</accession>
<dbReference type="AlphaFoldDB" id="A0A2I2GPU3"/>